<name>A0A644ZK05_9ZZZZ</name>
<reference evidence="1" key="1">
    <citation type="submission" date="2019-08" db="EMBL/GenBank/DDBJ databases">
        <authorList>
            <person name="Kucharzyk K."/>
            <person name="Murdoch R.W."/>
            <person name="Higgins S."/>
            <person name="Loffler F."/>
        </authorList>
    </citation>
    <scope>NUCLEOTIDE SEQUENCE</scope>
</reference>
<dbReference type="EMBL" id="VSSQ01009288">
    <property type="protein sequence ID" value="MPM41220.1"/>
    <property type="molecule type" value="Genomic_DNA"/>
</dbReference>
<gene>
    <name evidence="1" type="ORF">SDC9_87870</name>
</gene>
<accession>A0A644ZK05</accession>
<proteinExistence type="predicted"/>
<evidence type="ECO:0000313" key="1">
    <source>
        <dbReference type="EMBL" id="MPM41220.1"/>
    </source>
</evidence>
<protein>
    <submittedName>
        <fullName evidence="1">Uncharacterized protein</fullName>
    </submittedName>
</protein>
<organism evidence="1">
    <name type="scientific">bioreactor metagenome</name>
    <dbReference type="NCBI Taxonomy" id="1076179"/>
    <lineage>
        <taxon>unclassified sequences</taxon>
        <taxon>metagenomes</taxon>
        <taxon>ecological metagenomes</taxon>
    </lineage>
</organism>
<sequence>MLLVNEAPLTTINCSVEGPPAAAWYPKPFMEVVEDVMVRVLEPTTSPLHATLFVVAPVDVNVNGDGP</sequence>
<comment type="caution">
    <text evidence="1">The sequence shown here is derived from an EMBL/GenBank/DDBJ whole genome shotgun (WGS) entry which is preliminary data.</text>
</comment>
<dbReference type="AlphaFoldDB" id="A0A644ZK05"/>